<protein>
    <submittedName>
        <fullName evidence="2">Uncharacterized protein</fullName>
    </submittedName>
</protein>
<dbReference type="EMBL" id="FCON02000320">
    <property type="protein sequence ID" value="SAL87755.1"/>
    <property type="molecule type" value="Genomic_DNA"/>
</dbReference>
<keyword evidence="1" id="KW-0472">Membrane</keyword>
<reference evidence="2" key="1">
    <citation type="submission" date="2016-01" db="EMBL/GenBank/DDBJ databases">
        <authorList>
            <person name="Peeters C."/>
        </authorList>
    </citation>
    <scope>NUCLEOTIDE SEQUENCE [LARGE SCALE GENOMIC DNA]</scope>
    <source>
        <strain evidence="2">LMG 22940</strain>
    </source>
</reference>
<keyword evidence="1" id="KW-1133">Transmembrane helix</keyword>
<evidence type="ECO:0000313" key="2">
    <source>
        <dbReference type="EMBL" id="SAL87755.1"/>
    </source>
</evidence>
<feature type="transmembrane region" description="Helical" evidence="1">
    <location>
        <begin position="58"/>
        <end position="79"/>
    </location>
</feature>
<gene>
    <name evidence="2" type="ORF">AWB68_08526</name>
</gene>
<dbReference type="AlphaFoldDB" id="A0A158L3D4"/>
<name>A0A158L3D4_9BURK</name>
<proteinExistence type="predicted"/>
<keyword evidence="3" id="KW-1185">Reference proteome</keyword>
<evidence type="ECO:0000313" key="3">
    <source>
        <dbReference type="Proteomes" id="UP000054770"/>
    </source>
</evidence>
<sequence>MFFLWMLLFGLLVGRKLYGISPTRYSPGFWLNSLVTMIILLGQSVEDSAAGKDVYTAFAVRMGLFLAVTLYACLMLLIFEQRSRTR</sequence>
<dbReference type="Proteomes" id="UP000054770">
    <property type="component" value="Unassembled WGS sequence"/>
</dbReference>
<accession>A0A158L3D4</accession>
<keyword evidence="1" id="KW-0812">Transmembrane</keyword>
<organism evidence="2 3">
    <name type="scientific">Caballeronia choica</name>
    <dbReference type="NCBI Taxonomy" id="326476"/>
    <lineage>
        <taxon>Bacteria</taxon>
        <taxon>Pseudomonadati</taxon>
        <taxon>Pseudomonadota</taxon>
        <taxon>Betaproteobacteria</taxon>
        <taxon>Burkholderiales</taxon>
        <taxon>Burkholderiaceae</taxon>
        <taxon>Caballeronia</taxon>
    </lineage>
</organism>
<comment type="caution">
    <text evidence="2">The sequence shown here is derived from an EMBL/GenBank/DDBJ whole genome shotgun (WGS) entry which is preliminary data.</text>
</comment>
<evidence type="ECO:0000256" key="1">
    <source>
        <dbReference type="SAM" id="Phobius"/>
    </source>
</evidence>